<evidence type="ECO:0000313" key="4">
    <source>
        <dbReference type="Proteomes" id="UP001565368"/>
    </source>
</evidence>
<sequence>MPAPARRVAIVTGAAQGIGRAIALRLAKDGFDLALADLQSSRGKLDAVGAEVRALGGASVEIECDVRSEADVYALVEGAVAALGGLDVMIANAGIAPTKMFLDNTTEFLDTMYQINVRGVMYCYQAAAKRMIAQGRGGKLIAACSISGITATEGQSAYCASKFAVRALNQGAAIELGKHGITANVYCPGPVMTDMWAAIDKDMTREHGESEGTLSAAMAARSPLGRNAEPEDIANLVSFLAGPDSGYITAQAIQASGGIWMS</sequence>
<accession>A0ABR3Q6U5</accession>
<dbReference type="RefSeq" id="XP_069210412.1">
    <property type="nucleotide sequence ID" value="XM_069352994.1"/>
</dbReference>
<evidence type="ECO:0000313" key="3">
    <source>
        <dbReference type="EMBL" id="KAL1410468.1"/>
    </source>
</evidence>
<gene>
    <name evidence="3" type="ORF">Q8F55_004479</name>
</gene>
<dbReference type="GeneID" id="95985522"/>
<comment type="similarity">
    <text evidence="1">Belongs to the short-chain dehydrogenases/reductases (SDR) family.</text>
</comment>
<dbReference type="EMBL" id="JBBXJM010000003">
    <property type="protein sequence ID" value="KAL1410468.1"/>
    <property type="molecule type" value="Genomic_DNA"/>
</dbReference>
<dbReference type="SUPFAM" id="SSF51735">
    <property type="entry name" value="NAD(P)-binding Rossmann-fold domains"/>
    <property type="match status" value="1"/>
</dbReference>
<protein>
    <recommendedName>
        <fullName evidence="5">Diacetyl reductase [(S)-acetoin forming]</fullName>
    </recommendedName>
</protein>
<keyword evidence="4" id="KW-1185">Reference proteome</keyword>
<proteinExistence type="inferred from homology"/>
<dbReference type="PANTHER" id="PTHR42760:SF121">
    <property type="entry name" value="3-OXOACYL-(ACYL-CARRIER-PROTEIN) REDUCTASE"/>
    <property type="match status" value="1"/>
</dbReference>
<dbReference type="PROSITE" id="PS00061">
    <property type="entry name" value="ADH_SHORT"/>
    <property type="match status" value="1"/>
</dbReference>
<dbReference type="Pfam" id="PF13561">
    <property type="entry name" value="adh_short_C2"/>
    <property type="match status" value="1"/>
</dbReference>
<dbReference type="PANTHER" id="PTHR42760">
    <property type="entry name" value="SHORT-CHAIN DEHYDROGENASES/REDUCTASES FAMILY MEMBER"/>
    <property type="match status" value="1"/>
</dbReference>
<keyword evidence="2" id="KW-0521">NADP</keyword>
<dbReference type="Gene3D" id="3.40.50.720">
    <property type="entry name" value="NAD(P)-binding Rossmann-like Domain"/>
    <property type="match status" value="1"/>
</dbReference>
<comment type="caution">
    <text evidence="3">The sequence shown here is derived from an EMBL/GenBank/DDBJ whole genome shotgun (WGS) entry which is preliminary data.</text>
</comment>
<dbReference type="Proteomes" id="UP001565368">
    <property type="component" value="Unassembled WGS sequence"/>
</dbReference>
<name>A0ABR3Q6U5_9TREE</name>
<reference evidence="3 4" key="1">
    <citation type="submission" date="2023-08" db="EMBL/GenBank/DDBJ databases">
        <title>Annotated Genome Sequence of Vanrija albida AlHP1.</title>
        <authorList>
            <person name="Herzog R."/>
        </authorList>
    </citation>
    <scope>NUCLEOTIDE SEQUENCE [LARGE SCALE GENOMIC DNA]</scope>
    <source>
        <strain evidence="3 4">AlHP1</strain>
    </source>
</reference>
<dbReference type="PRINTS" id="PR00081">
    <property type="entry name" value="GDHRDH"/>
</dbReference>
<dbReference type="PRINTS" id="PR00080">
    <property type="entry name" value="SDRFAMILY"/>
</dbReference>
<dbReference type="InterPro" id="IPR020904">
    <property type="entry name" value="Sc_DH/Rdtase_CS"/>
</dbReference>
<organism evidence="3 4">
    <name type="scientific">Vanrija albida</name>
    <dbReference type="NCBI Taxonomy" id="181172"/>
    <lineage>
        <taxon>Eukaryota</taxon>
        <taxon>Fungi</taxon>
        <taxon>Dikarya</taxon>
        <taxon>Basidiomycota</taxon>
        <taxon>Agaricomycotina</taxon>
        <taxon>Tremellomycetes</taxon>
        <taxon>Trichosporonales</taxon>
        <taxon>Trichosporonaceae</taxon>
        <taxon>Vanrija</taxon>
    </lineage>
</organism>
<evidence type="ECO:0000256" key="2">
    <source>
        <dbReference type="ARBA" id="ARBA00022857"/>
    </source>
</evidence>
<evidence type="ECO:0000256" key="1">
    <source>
        <dbReference type="ARBA" id="ARBA00006484"/>
    </source>
</evidence>
<evidence type="ECO:0008006" key="5">
    <source>
        <dbReference type="Google" id="ProtNLM"/>
    </source>
</evidence>
<dbReference type="InterPro" id="IPR036291">
    <property type="entry name" value="NAD(P)-bd_dom_sf"/>
</dbReference>
<dbReference type="InterPro" id="IPR002347">
    <property type="entry name" value="SDR_fam"/>
</dbReference>